<feature type="domain" description="RecX second three-helical" evidence="6">
    <location>
        <begin position="121"/>
        <end position="163"/>
    </location>
</feature>
<dbReference type="PANTHER" id="PTHR33602:SF1">
    <property type="entry name" value="REGULATORY PROTEIN RECX FAMILY PROTEIN"/>
    <property type="match status" value="1"/>
</dbReference>
<evidence type="ECO:0000256" key="2">
    <source>
        <dbReference type="ARBA" id="ARBA00009695"/>
    </source>
</evidence>
<evidence type="ECO:0000259" key="6">
    <source>
        <dbReference type="Pfam" id="PF02631"/>
    </source>
</evidence>
<dbReference type="PANTHER" id="PTHR33602">
    <property type="entry name" value="REGULATORY PROTEIN RECX FAMILY PROTEIN"/>
    <property type="match status" value="1"/>
</dbReference>
<dbReference type="InterPro" id="IPR053925">
    <property type="entry name" value="RecX_HTH_3rd"/>
</dbReference>
<keyword evidence="4 5" id="KW-0963">Cytoplasm</keyword>
<evidence type="ECO:0000256" key="5">
    <source>
        <dbReference type="HAMAP-Rule" id="MF_01114"/>
    </source>
</evidence>
<evidence type="ECO:0000313" key="8">
    <source>
        <dbReference type="EMBL" id="PIS20755.1"/>
    </source>
</evidence>
<dbReference type="InterPro" id="IPR053924">
    <property type="entry name" value="RecX_HTH_2nd"/>
</dbReference>
<comment type="function">
    <text evidence="5">Modulates RecA activity.</text>
</comment>
<evidence type="ECO:0000313" key="9">
    <source>
        <dbReference type="Proteomes" id="UP000231414"/>
    </source>
</evidence>
<comment type="similarity">
    <text evidence="2 5">Belongs to the RecX family.</text>
</comment>
<protein>
    <recommendedName>
        <fullName evidence="3 5">Regulatory protein RecX</fullName>
    </recommendedName>
</protein>
<dbReference type="GO" id="GO:0005737">
    <property type="term" value="C:cytoplasm"/>
    <property type="evidence" value="ECO:0007669"/>
    <property type="project" value="UniProtKB-SubCell"/>
</dbReference>
<dbReference type="HAMAP" id="MF_01114">
    <property type="entry name" value="RecX"/>
    <property type="match status" value="1"/>
</dbReference>
<organism evidence="8 9">
    <name type="scientific">candidate division WWE3 bacterium CG08_land_8_20_14_0_20_43_13</name>
    <dbReference type="NCBI Taxonomy" id="1975087"/>
    <lineage>
        <taxon>Bacteria</taxon>
        <taxon>Katanobacteria</taxon>
    </lineage>
</organism>
<dbReference type="Pfam" id="PF21981">
    <property type="entry name" value="RecX_HTH3"/>
    <property type="match status" value="1"/>
</dbReference>
<comment type="caution">
    <text evidence="8">The sequence shown here is derived from an EMBL/GenBank/DDBJ whole genome shotgun (WGS) entry which is preliminary data.</text>
</comment>
<dbReference type="Pfam" id="PF02631">
    <property type="entry name" value="RecX_HTH2"/>
    <property type="match status" value="1"/>
</dbReference>
<dbReference type="Gene3D" id="1.10.10.10">
    <property type="entry name" value="Winged helix-like DNA-binding domain superfamily/Winged helix DNA-binding domain"/>
    <property type="match status" value="3"/>
</dbReference>
<dbReference type="EMBL" id="PEYW01000029">
    <property type="protein sequence ID" value="PIS20755.1"/>
    <property type="molecule type" value="Genomic_DNA"/>
</dbReference>
<dbReference type="Proteomes" id="UP000231414">
    <property type="component" value="Unassembled WGS sequence"/>
</dbReference>
<name>A0A2H0X7E1_UNCKA</name>
<dbReference type="GO" id="GO:0006282">
    <property type="term" value="P:regulation of DNA repair"/>
    <property type="evidence" value="ECO:0007669"/>
    <property type="project" value="UniProtKB-UniRule"/>
</dbReference>
<dbReference type="AlphaFoldDB" id="A0A2H0X7E1"/>
<feature type="domain" description="RecX third three-helical" evidence="7">
    <location>
        <begin position="171"/>
        <end position="214"/>
    </location>
</feature>
<sequence length="220" mass="25972">MILIITSLQPQVKNVNRISVYIDGEFSFGLFVDLAISLKKGQILSQEQVADLVRQDVSLRLRASAFNYISFRPRSKKEVSNYLRFRISKYEEHYQRWLGKEDLFNAIERTVDYLEERGYLNDQEFAKQWASFRAQSRQPKSDYTIKQELRIKGVRDEDIAQALLDLGKTNQQRAVTLAQKVWPKYKKLSPVQAKKKLFDFLRRRGFGWDEIKEAYENFDG</sequence>
<evidence type="ECO:0000256" key="4">
    <source>
        <dbReference type="ARBA" id="ARBA00022490"/>
    </source>
</evidence>
<evidence type="ECO:0000256" key="3">
    <source>
        <dbReference type="ARBA" id="ARBA00018111"/>
    </source>
</evidence>
<proteinExistence type="inferred from homology"/>
<comment type="subcellular location">
    <subcellularLocation>
        <location evidence="1 5">Cytoplasm</location>
    </subcellularLocation>
</comment>
<evidence type="ECO:0000256" key="1">
    <source>
        <dbReference type="ARBA" id="ARBA00004496"/>
    </source>
</evidence>
<dbReference type="InterPro" id="IPR036388">
    <property type="entry name" value="WH-like_DNA-bd_sf"/>
</dbReference>
<dbReference type="InterPro" id="IPR003783">
    <property type="entry name" value="Regulatory_RecX"/>
</dbReference>
<gene>
    <name evidence="5" type="primary">recX</name>
    <name evidence="8" type="ORF">COT52_01905</name>
</gene>
<accession>A0A2H0X7E1</accession>
<evidence type="ECO:0000259" key="7">
    <source>
        <dbReference type="Pfam" id="PF21981"/>
    </source>
</evidence>
<reference evidence="9" key="1">
    <citation type="submission" date="2017-09" db="EMBL/GenBank/DDBJ databases">
        <title>Depth-based differentiation of microbial function through sediment-hosted aquifers and enrichment of novel symbionts in the deep terrestrial subsurface.</title>
        <authorList>
            <person name="Probst A.J."/>
            <person name="Ladd B."/>
            <person name="Jarett J.K."/>
            <person name="Geller-Mcgrath D.E."/>
            <person name="Sieber C.M.K."/>
            <person name="Emerson J.B."/>
            <person name="Anantharaman K."/>
            <person name="Thomas B.C."/>
            <person name="Malmstrom R."/>
            <person name="Stieglmeier M."/>
            <person name="Klingl A."/>
            <person name="Woyke T."/>
            <person name="Ryan C.M."/>
            <person name="Banfield J.F."/>
        </authorList>
    </citation>
    <scope>NUCLEOTIDE SEQUENCE [LARGE SCALE GENOMIC DNA]</scope>
</reference>